<organism evidence="11 12">
    <name type="scientific">Aaosphaeria arxii CBS 175.79</name>
    <dbReference type="NCBI Taxonomy" id="1450172"/>
    <lineage>
        <taxon>Eukaryota</taxon>
        <taxon>Fungi</taxon>
        <taxon>Dikarya</taxon>
        <taxon>Ascomycota</taxon>
        <taxon>Pezizomycotina</taxon>
        <taxon>Dothideomycetes</taxon>
        <taxon>Pleosporomycetidae</taxon>
        <taxon>Pleosporales</taxon>
        <taxon>Pleosporales incertae sedis</taxon>
        <taxon>Aaosphaeria</taxon>
    </lineage>
</organism>
<feature type="domain" description="Cytochrome b561" evidence="10">
    <location>
        <begin position="246"/>
        <end position="367"/>
    </location>
</feature>
<keyword evidence="6 7" id="KW-0472">Membrane</keyword>
<evidence type="ECO:0000256" key="8">
    <source>
        <dbReference type="SAM" id="SignalP"/>
    </source>
</evidence>
<evidence type="ECO:0000259" key="9">
    <source>
        <dbReference type="SMART" id="SM00664"/>
    </source>
</evidence>
<keyword evidence="4" id="KW-0249">Electron transport</keyword>
<evidence type="ECO:0000256" key="6">
    <source>
        <dbReference type="ARBA" id="ARBA00023136"/>
    </source>
</evidence>
<feature type="transmembrane region" description="Helical" evidence="7">
    <location>
        <begin position="376"/>
        <end position="397"/>
    </location>
</feature>
<feature type="transmembrane region" description="Helical" evidence="7">
    <location>
        <begin position="276"/>
        <end position="297"/>
    </location>
</feature>
<dbReference type="SMART" id="SM00664">
    <property type="entry name" value="DoH"/>
    <property type="match status" value="1"/>
</dbReference>
<dbReference type="CDD" id="cd08760">
    <property type="entry name" value="Cyt_b561_FRRS1_like"/>
    <property type="match status" value="1"/>
</dbReference>
<name>A0A6A5Y5H5_9PLEO</name>
<keyword evidence="12" id="KW-1185">Reference proteome</keyword>
<keyword evidence="5 7" id="KW-1133">Transmembrane helix</keyword>
<accession>A0A6A5Y5H5</accession>
<dbReference type="RefSeq" id="XP_033389087.1">
    <property type="nucleotide sequence ID" value="XM_033530732.1"/>
</dbReference>
<evidence type="ECO:0000259" key="10">
    <source>
        <dbReference type="SMART" id="SM00665"/>
    </source>
</evidence>
<evidence type="ECO:0000313" key="11">
    <source>
        <dbReference type="EMBL" id="KAF2020748.1"/>
    </source>
</evidence>
<dbReference type="GeneID" id="54288129"/>
<evidence type="ECO:0000256" key="1">
    <source>
        <dbReference type="ARBA" id="ARBA00004370"/>
    </source>
</evidence>
<feature type="transmembrane region" description="Helical" evidence="7">
    <location>
        <begin position="248"/>
        <end position="269"/>
    </location>
</feature>
<dbReference type="InterPro" id="IPR005018">
    <property type="entry name" value="DOMON_domain"/>
</dbReference>
<evidence type="ECO:0000256" key="2">
    <source>
        <dbReference type="ARBA" id="ARBA00022448"/>
    </source>
</evidence>
<evidence type="ECO:0000256" key="3">
    <source>
        <dbReference type="ARBA" id="ARBA00022692"/>
    </source>
</evidence>
<gene>
    <name evidence="11" type="ORF">BU24DRAFT_445911</name>
</gene>
<comment type="subcellular location">
    <subcellularLocation>
        <location evidence="1">Membrane</location>
    </subcellularLocation>
</comment>
<feature type="signal peptide" evidence="8">
    <location>
        <begin position="1"/>
        <end position="23"/>
    </location>
</feature>
<dbReference type="CDD" id="cd09630">
    <property type="entry name" value="CDH_like_cytochrome"/>
    <property type="match status" value="1"/>
</dbReference>
<keyword evidence="8" id="KW-0732">Signal</keyword>
<dbReference type="SUPFAM" id="SSF49344">
    <property type="entry name" value="CBD9-like"/>
    <property type="match status" value="1"/>
</dbReference>
<evidence type="ECO:0000256" key="4">
    <source>
        <dbReference type="ARBA" id="ARBA00022982"/>
    </source>
</evidence>
<dbReference type="Gene3D" id="1.20.120.1770">
    <property type="match status" value="1"/>
</dbReference>
<dbReference type="Proteomes" id="UP000799778">
    <property type="component" value="Unassembled WGS sequence"/>
</dbReference>
<dbReference type="InterPro" id="IPR006593">
    <property type="entry name" value="Cyt_b561/ferric_Rdtase_TM"/>
</dbReference>
<dbReference type="GO" id="GO:0016020">
    <property type="term" value="C:membrane"/>
    <property type="evidence" value="ECO:0007669"/>
    <property type="project" value="UniProtKB-SubCell"/>
</dbReference>
<dbReference type="PANTHER" id="PTHR47797:SF1">
    <property type="entry name" value="CYTOCHROME B561 DOMAIN-CONTAINING PROTEIN-RELATED"/>
    <property type="match status" value="1"/>
</dbReference>
<feature type="domain" description="DOMON" evidence="9">
    <location>
        <begin position="66"/>
        <end position="173"/>
    </location>
</feature>
<dbReference type="Gene3D" id="2.60.40.1210">
    <property type="entry name" value="Cellobiose dehydrogenase, cytochrome domain"/>
    <property type="match status" value="1"/>
</dbReference>
<protein>
    <submittedName>
        <fullName evidence="11">Iron reductase domain protein</fullName>
    </submittedName>
</protein>
<dbReference type="InterPro" id="IPR015920">
    <property type="entry name" value="Cellobiose_DH-like_cyt"/>
</dbReference>
<feature type="transmembrane region" description="Helical" evidence="7">
    <location>
        <begin position="350"/>
        <end position="370"/>
    </location>
</feature>
<dbReference type="Pfam" id="PF16010">
    <property type="entry name" value="CDH-cyt"/>
    <property type="match status" value="1"/>
</dbReference>
<feature type="transmembrane region" description="Helical" evidence="7">
    <location>
        <begin position="309"/>
        <end position="330"/>
    </location>
</feature>
<evidence type="ECO:0000256" key="7">
    <source>
        <dbReference type="SAM" id="Phobius"/>
    </source>
</evidence>
<keyword evidence="3 7" id="KW-0812">Transmembrane</keyword>
<dbReference type="InterPro" id="IPR018825">
    <property type="entry name" value="DUF2427"/>
</dbReference>
<dbReference type="OrthoDB" id="19261at2759"/>
<evidence type="ECO:0000256" key="5">
    <source>
        <dbReference type="ARBA" id="ARBA00022989"/>
    </source>
</evidence>
<dbReference type="InterPro" id="IPR036259">
    <property type="entry name" value="MFS_trans_sf"/>
</dbReference>
<reference evidence="11" key="1">
    <citation type="journal article" date="2020" name="Stud. Mycol.">
        <title>101 Dothideomycetes genomes: a test case for predicting lifestyles and emergence of pathogens.</title>
        <authorList>
            <person name="Haridas S."/>
            <person name="Albert R."/>
            <person name="Binder M."/>
            <person name="Bloem J."/>
            <person name="Labutti K."/>
            <person name="Salamov A."/>
            <person name="Andreopoulos B."/>
            <person name="Baker S."/>
            <person name="Barry K."/>
            <person name="Bills G."/>
            <person name="Bluhm B."/>
            <person name="Cannon C."/>
            <person name="Castanera R."/>
            <person name="Culley D."/>
            <person name="Daum C."/>
            <person name="Ezra D."/>
            <person name="Gonzalez J."/>
            <person name="Henrissat B."/>
            <person name="Kuo A."/>
            <person name="Liang C."/>
            <person name="Lipzen A."/>
            <person name="Lutzoni F."/>
            <person name="Magnuson J."/>
            <person name="Mondo S."/>
            <person name="Nolan M."/>
            <person name="Ohm R."/>
            <person name="Pangilinan J."/>
            <person name="Park H.-J."/>
            <person name="Ramirez L."/>
            <person name="Alfaro M."/>
            <person name="Sun H."/>
            <person name="Tritt A."/>
            <person name="Yoshinaga Y."/>
            <person name="Zwiers L.-H."/>
            <person name="Turgeon B."/>
            <person name="Goodwin S."/>
            <person name="Spatafora J."/>
            <person name="Crous P."/>
            <person name="Grigoriev I."/>
        </authorList>
    </citation>
    <scope>NUCLEOTIDE SEQUENCE</scope>
    <source>
        <strain evidence="11">CBS 175.79</strain>
    </source>
</reference>
<evidence type="ECO:0000313" key="12">
    <source>
        <dbReference type="Proteomes" id="UP000799778"/>
    </source>
</evidence>
<dbReference type="AlphaFoldDB" id="A0A6A5Y5H5"/>
<feature type="chain" id="PRO_5025530641" evidence="8">
    <location>
        <begin position="24"/>
        <end position="440"/>
    </location>
</feature>
<proteinExistence type="predicted"/>
<sequence>MQGLKMLSIVFAALATILSIARAESSINSSFVYNTGRTGSLAFAVVPVQYDGSLYFHLEVPAEYSWVAIGTGDQMAGSLMWVAYRSRNGTGVTLSPRTVNGHVEPSYSSSINCHILTSNTAPNGIVKANNGHDILAVNAICHNITTSHSPTADEGEASVNLTSTTQPFIFALGPTDRKIQSDSKTAGIRRHVLYGQFAMDLSKTALADSNPIDEVTTQLSSVGNWQNSNAQLVGDVTRDHDWAPATHGAFMCVTFVLVFPLGVVLLRLLERVKWHAWVQTFGVVLVVVGLGVGVYLGMQYNHSKNFNSAHQVIGIIVVVFTFVQLSIGVVHHRLYGRHGQSTALGRIHRYVGPLVLILGAVNGFLGFDFADDGGHNVWYGVIVGVVFVALVAALLWARRRRKVKDAVMERGDSEGEGACVHGESGRGVGRGIPLKIFGRN</sequence>
<dbReference type="SUPFAM" id="SSF103473">
    <property type="entry name" value="MFS general substrate transporter"/>
    <property type="match status" value="1"/>
</dbReference>
<dbReference type="EMBL" id="ML978066">
    <property type="protein sequence ID" value="KAF2020748.1"/>
    <property type="molecule type" value="Genomic_DNA"/>
</dbReference>
<keyword evidence="2" id="KW-0813">Transport</keyword>
<dbReference type="Pfam" id="PF10348">
    <property type="entry name" value="DUF2427"/>
    <property type="match status" value="1"/>
</dbReference>
<dbReference type="SMART" id="SM00665">
    <property type="entry name" value="B561"/>
    <property type="match status" value="1"/>
</dbReference>
<dbReference type="PANTHER" id="PTHR47797">
    <property type="entry name" value="DEHYDROGENASE, PUTATIVE (AFU_ORTHOLOGUE AFUA_8G05805)-RELATED"/>
    <property type="match status" value="1"/>
</dbReference>